<evidence type="ECO:0000313" key="3">
    <source>
        <dbReference type="Proteomes" id="UP000300879"/>
    </source>
</evidence>
<accession>A0A4P8XN88</accession>
<dbReference type="InterPro" id="IPR008928">
    <property type="entry name" value="6-hairpin_glycosidase_sf"/>
</dbReference>
<dbReference type="OrthoDB" id="9812931at2"/>
<dbReference type="SUPFAM" id="SSF48208">
    <property type="entry name" value="Six-hairpin glycosidases"/>
    <property type="match status" value="1"/>
</dbReference>
<dbReference type="InterPro" id="IPR052043">
    <property type="entry name" value="PolySaccharide_Degr_Enz"/>
</dbReference>
<dbReference type="InterPro" id="IPR010905">
    <property type="entry name" value="Glyco_hydro_88"/>
</dbReference>
<proteinExistence type="predicted"/>
<dbReference type="AlphaFoldDB" id="A0A4P8XN88"/>
<keyword evidence="3" id="KW-1185">Reference proteome</keyword>
<dbReference type="InterPro" id="IPR012341">
    <property type="entry name" value="6hp_glycosidase-like_sf"/>
</dbReference>
<dbReference type="KEGG" id="palo:E6C60_3616"/>
<dbReference type="PANTHER" id="PTHR33886:SF8">
    <property type="entry name" value="UNSATURATED RHAMNOGALACTURONAN HYDROLASE (EUROFUNG)"/>
    <property type="match status" value="1"/>
</dbReference>
<keyword evidence="1" id="KW-0378">Hydrolase</keyword>
<dbReference type="RefSeq" id="WP_138227050.1">
    <property type="nucleotide sequence ID" value="NZ_CP040396.1"/>
</dbReference>
<evidence type="ECO:0008006" key="4">
    <source>
        <dbReference type="Google" id="ProtNLM"/>
    </source>
</evidence>
<dbReference type="PANTHER" id="PTHR33886">
    <property type="entry name" value="UNSATURATED RHAMNOGALACTURONAN HYDROLASE (EUROFUNG)"/>
    <property type="match status" value="1"/>
</dbReference>
<dbReference type="Proteomes" id="UP000300879">
    <property type="component" value="Chromosome"/>
</dbReference>
<reference evidence="2 3" key="1">
    <citation type="submission" date="2019-05" db="EMBL/GenBank/DDBJ databases">
        <authorList>
            <person name="Chen C."/>
        </authorList>
    </citation>
    <scope>NUCLEOTIDE SEQUENCE [LARGE SCALE GENOMIC DNA]</scope>
    <source>
        <strain evidence="2 3">HB172198</strain>
    </source>
</reference>
<dbReference type="GO" id="GO:0016787">
    <property type="term" value="F:hydrolase activity"/>
    <property type="evidence" value="ECO:0007669"/>
    <property type="project" value="UniProtKB-KW"/>
</dbReference>
<protein>
    <recommendedName>
        <fullName evidence="4">Unsaturated rhamnogalacturonyl hydrolase</fullName>
    </recommendedName>
</protein>
<sequence length="353" mass="40161">MNTMEQSQLLERLLHRVEGIESDVWRLRMDFWEWNSGVCLFGIIKAYEATGEKKYLSFLSEWYDRNVEQRKTGSVNTVIPANVALLLLKETGDAKYAAICEEYADWCLNVSLKTTNGGLAHVWSEGGLEDYKNQLWIDSLFMAGLFMLRYGAWSRNEKLLAAGKEQFDIHIRSQFDPEAGLFYHGYHCLEQKPLGEFWGRGNGWAAASLIELIENQGVDSEEGRYVEVFQRLMEKGYQLRLKDGMLRTLPELEEAYPEATATALFGYAALKGVRLGILEHKFEAWGRQTTETLAQHVSEEGIPQSASGGTDCQEKEGYLQVPYTETLYAYGVLFMLYGEAIKLTEESQETADV</sequence>
<dbReference type="EMBL" id="CP040396">
    <property type="protein sequence ID" value="QCT04326.1"/>
    <property type="molecule type" value="Genomic_DNA"/>
</dbReference>
<gene>
    <name evidence="2" type="ORF">E6C60_3616</name>
</gene>
<evidence type="ECO:0000256" key="1">
    <source>
        <dbReference type="ARBA" id="ARBA00022801"/>
    </source>
</evidence>
<dbReference type="Gene3D" id="1.50.10.10">
    <property type="match status" value="1"/>
</dbReference>
<name>A0A4P8XN88_9BACL</name>
<evidence type="ECO:0000313" key="2">
    <source>
        <dbReference type="EMBL" id="QCT04326.1"/>
    </source>
</evidence>
<dbReference type="Pfam" id="PF07470">
    <property type="entry name" value="Glyco_hydro_88"/>
    <property type="match status" value="1"/>
</dbReference>
<organism evidence="2 3">
    <name type="scientific">Paenibacillus algicola</name>
    <dbReference type="NCBI Taxonomy" id="2565926"/>
    <lineage>
        <taxon>Bacteria</taxon>
        <taxon>Bacillati</taxon>
        <taxon>Bacillota</taxon>
        <taxon>Bacilli</taxon>
        <taxon>Bacillales</taxon>
        <taxon>Paenibacillaceae</taxon>
        <taxon>Paenibacillus</taxon>
    </lineage>
</organism>
<dbReference type="GO" id="GO:0005975">
    <property type="term" value="P:carbohydrate metabolic process"/>
    <property type="evidence" value="ECO:0007669"/>
    <property type="project" value="InterPro"/>
</dbReference>